<sequence length="402" mass="44732">MVLNNNKINDPLNITVAHLRAYQDGDIIPFDFDSPCDFMAVTELIGSTNGWITSLVDGRVCLYTHRGKSPDHERIWLPPLETLPLCQAQVVTNVTYSWVHPLEEERAFHTRAAAAVRPARLGVGLGFGAWGLGLGKMMNDNNTPIDTIDVTTTPLNVAATDATVTTAGNITASTAAAATSTILPAGNAADETTRRSLFGAEEERAFHMRAAAAVRPARLGSAWTPVFRLLHIRISNPCFFSSPVMYSEKEDMFRIVGSGGHLVGSWDLRKHKYTPKVQRLQFQNLPELSKAKRELLYSCNTSEHLVESRTTGETFMVKWYKRTSKTIHGIERMETKALMVFKIDEEGNAVYTQDIGDLCIFLTMTESFCVPACSVRHMRPNRVKIMDVDEITIVDLAAQKWN</sequence>
<evidence type="ECO:0000259" key="1">
    <source>
        <dbReference type="Pfam" id="PF03478"/>
    </source>
</evidence>
<comment type="caution">
    <text evidence="2">The sequence shown here is derived from an EMBL/GenBank/DDBJ whole genome shotgun (WGS) entry which is preliminary data.</text>
</comment>
<gene>
    <name evidence="2" type="ORF">F2Q70_00004735</name>
</gene>
<dbReference type="InterPro" id="IPR005174">
    <property type="entry name" value="KIB1-4_b-propeller"/>
</dbReference>
<organism evidence="2">
    <name type="scientific">Brassica cretica</name>
    <name type="common">Mustard</name>
    <dbReference type="NCBI Taxonomy" id="69181"/>
    <lineage>
        <taxon>Eukaryota</taxon>
        <taxon>Viridiplantae</taxon>
        <taxon>Streptophyta</taxon>
        <taxon>Embryophyta</taxon>
        <taxon>Tracheophyta</taxon>
        <taxon>Spermatophyta</taxon>
        <taxon>Magnoliopsida</taxon>
        <taxon>eudicotyledons</taxon>
        <taxon>Gunneridae</taxon>
        <taxon>Pentapetalae</taxon>
        <taxon>rosids</taxon>
        <taxon>malvids</taxon>
        <taxon>Brassicales</taxon>
        <taxon>Brassicaceae</taxon>
        <taxon>Brassiceae</taxon>
        <taxon>Brassica</taxon>
    </lineage>
</organism>
<name>A0A8S9J5G5_BRACR</name>
<dbReference type="AlphaFoldDB" id="A0A8S9J5G5"/>
<dbReference type="EMBL" id="QGKY02001015">
    <property type="protein sequence ID" value="KAF2576486.1"/>
    <property type="molecule type" value="Genomic_DNA"/>
</dbReference>
<evidence type="ECO:0000313" key="2">
    <source>
        <dbReference type="EMBL" id="KAF2576486.1"/>
    </source>
</evidence>
<protein>
    <recommendedName>
        <fullName evidence="1">KIB1-4 beta-propeller domain-containing protein</fullName>
    </recommendedName>
</protein>
<feature type="domain" description="KIB1-4 beta-propeller" evidence="1">
    <location>
        <begin position="236"/>
        <end position="387"/>
    </location>
</feature>
<dbReference type="Pfam" id="PF03478">
    <property type="entry name" value="Beta-prop_KIB1-4"/>
    <property type="match status" value="1"/>
</dbReference>
<proteinExistence type="predicted"/>
<accession>A0A8S9J5G5</accession>
<reference evidence="2" key="1">
    <citation type="submission" date="2019-12" db="EMBL/GenBank/DDBJ databases">
        <title>Genome sequencing and annotation of Brassica cretica.</title>
        <authorList>
            <person name="Studholme D.J."/>
            <person name="Sarris P.F."/>
        </authorList>
    </citation>
    <scope>NUCLEOTIDE SEQUENCE</scope>
    <source>
        <strain evidence="2">PFS-102/07</strain>
        <tissue evidence="2">Leaf</tissue>
    </source>
</reference>